<evidence type="ECO:0000256" key="3">
    <source>
        <dbReference type="ARBA" id="ARBA00011073"/>
    </source>
</evidence>
<evidence type="ECO:0000313" key="14">
    <source>
        <dbReference type="EMBL" id="RXJ02948.1"/>
    </source>
</evidence>
<dbReference type="InterPro" id="IPR054399">
    <property type="entry name" value="Fervidolysin-like_N_prodom"/>
</dbReference>
<evidence type="ECO:0000256" key="2">
    <source>
        <dbReference type="ARBA" id="ARBA00004613"/>
    </source>
</evidence>
<keyword evidence="7 9" id="KW-0720">Serine protease</keyword>
<dbReference type="SUPFAM" id="SSF52743">
    <property type="entry name" value="Subtilisin-like"/>
    <property type="match status" value="1"/>
</dbReference>
<feature type="domain" description="Peptidase S8/S53" evidence="12">
    <location>
        <begin position="164"/>
        <end position="410"/>
    </location>
</feature>
<dbReference type="InterPro" id="IPR022398">
    <property type="entry name" value="Peptidase_S8_His-AS"/>
</dbReference>
<feature type="domain" description="Fervidolysin-like N-terminal prodomain" evidence="13">
    <location>
        <begin position="62"/>
        <end position="129"/>
    </location>
</feature>
<dbReference type="Proteomes" id="UP000290649">
    <property type="component" value="Unassembled WGS sequence"/>
</dbReference>
<keyword evidence="8" id="KW-0106">Calcium</keyword>
<comment type="similarity">
    <text evidence="3 9 10">Belongs to the peptidase S8 family.</text>
</comment>
<dbReference type="RefSeq" id="WP_129077184.1">
    <property type="nucleotide sequence ID" value="NZ_QOUX01000020.1"/>
</dbReference>
<keyword evidence="6 9" id="KW-0378">Hydrolase</keyword>
<dbReference type="InterPro" id="IPR023827">
    <property type="entry name" value="Peptidase_S8_Asp-AS"/>
</dbReference>
<evidence type="ECO:0000256" key="7">
    <source>
        <dbReference type="ARBA" id="ARBA00022825"/>
    </source>
</evidence>
<evidence type="ECO:0000256" key="10">
    <source>
        <dbReference type="RuleBase" id="RU003355"/>
    </source>
</evidence>
<evidence type="ECO:0000259" key="12">
    <source>
        <dbReference type="Pfam" id="PF00082"/>
    </source>
</evidence>
<dbReference type="PANTHER" id="PTHR43806">
    <property type="entry name" value="PEPTIDASE S8"/>
    <property type="match status" value="1"/>
</dbReference>
<evidence type="ECO:0000256" key="6">
    <source>
        <dbReference type="ARBA" id="ARBA00022801"/>
    </source>
</evidence>
<keyword evidence="11" id="KW-0732">Signal</keyword>
<dbReference type="GO" id="GO:0006508">
    <property type="term" value="P:proteolysis"/>
    <property type="evidence" value="ECO:0007669"/>
    <property type="project" value="UniProtKB-KW"/>
</dbReference>
<evidence type="ECO:0000256" key="11">
    <source>
        <dbReference type="SAM" id="SignalP"/>
    </source>
</evidence>
<dbReference type="AlphaFoldDB" id="A0A4Q0VVT5"/>
<dbReference type="PROSITE" id="PS00137">
    <property type="entry name" value="SUBTILASE_HIS"/>
    <property type="match status" value="1"/>
</dbReference>
<keyword evidence="15" id="KW-1185">Reference proteome</keyword>
<dbReference type="EMBL" id="QOUX01000020">
    <property type="protein sequence ID" value="RXJ02948.1"/>
    <property type="molecule type" value="Genomic_DNA"/>
</dbReference>
<dbReference type="PROSITE" id="PS51892">
    <property type="entry name" value="SUBTILASE"/>
    <property type="match status" value="1"/>
</dbReference>
<dbReference type="InterPro" id="IPR015500">
    <property type="entry name" value="Peptidase_S8_subtilisin-rel"/>
</dbReference>
<keyword evidence="5 9" id="KW-0645">Protease</keyword>
<evidence type="ECO:0000256" key="4">
    <source>
        <dbReference type="ARBA" id="ARBA00022525"/>
    </source>
</evidence>
<reference evidence="14 15" key="1">
    <citation type="journal article" date="2019" name="Int. J. Syst. Evol. Microbiol.">
        <title>Anaerobacillus alkaliphilus sp. nov., a novel alkaliphilic and moderately halophilic bacterium.</title>
        <authorList>
            <person name="Borsodi A.K."/>
            <person name="Aszalos J.M."/>
            <person name="Bihari P."/>
            <person name="Nagy I."/>
            <person name="Schumann P."/>
            <person name="Sproer C."/>
            <person name="Kovacs A.L."/>
            <person name="Boka K."/>
            <person name="Dobosy P."/>
            <person name="Ovari M."/>
            <person name="Szili-Kovacs T."/>
            <person name="Toth E."/>
        </authorList>
    </citation>
    <scope>NUCLEOTIDE SEQUENCE [LARGE SCALE GENOMIC DNA]</scope>
    <source>
        <strain evidence="14 15">B16-10</strain>
    </source>
</reference>
<dbReference type="PRINTS" id="PR00723">
    <property type="entry name" value="SUBTILISIN"/>
</dbReference>
<dbReference type="InterPro" id="IPR023828">
    <property type="entry name" value="Peptidase_S8_Ser-AS"/>
</dbReference>
<comment type="subcellular location">
    <subcellularLocation>
        <location evidence="2">Secreted</location>
    </subcellularLocation>
</comment>
<name>A0A4Q0VVT5_9BACI</name>
<gene>
    <name evidence="14" type="ORF">DS745_05025</name>
</gene>
<dbReference type="GO" id="GO:0005576">
    <property type="term" value="C:extracellular region"/>
    <property type="evidence" value="ECO:0007669"/>
    <property type="project" value="UniProtKB-SubCell"/>
</dbReference>
<accession>A0A4Q0VVT5</accession>
<dbReference type="GO" id="GO:0004252">
    <property type="term" value="F:serine-type endopeptidase activity"/>
    <property type="evidence" value="ECO:0007669"/>
    <property type="project" value="UniProtKB-UniRule"/>
</dbReference>
<dbReference type="OrthoDB" id="9798386at2"/>
<dbReference type="Pfam" id="PF00082">
    <property type="entry name" value="Peptidase_S8"/>
    <property type="match status" value="1"/>
</dbReference>
<comment type="cofactor">
    <cofactor evidence="1">
        <name>Ca(2+)</name>
        <dbReference type="ChEBI" id="CHEBI:29108"/>
    </cofactor>
</comment>
<proteinExistence type="inferred from homology"/>
<feature type="active site" description="Charge relay system" evidence="9">
    <location>
        <position position="204"/>
    </location>
</feature>
<dbReference type="Pfam" id="PF22148">
    <property type="entry name" value="Fervidolysin_NPro-like"/>
    <property type="match status" value="1"/>
</dbReference>
<evidence type="ECO:0000256" key="5">
    <source>
        <dbReference type="ARBA" id="ARBA00022670"/>
    </source>
</evidence>
<feature type="chain" id="PRO_5020407780" evidence="11">
    <location>
        <begin position="28"/>
        <end position="1156"/>
    </location>
</feature>
<dbReference type="PANTHER" id="PTHR43806:SF11">
    <property type="entry name" value="CEREVISIN-RELATED"/>
    <property type="match status" value="1"/>
</dbReference>
<dbReference type="InterPro" id="IPR000209">
    <property type="entry name" value="Peptidase_S8/S53_dom"/>
</dbReference>
<organism evidence="14 15">
    <name type="scientific">Anaerobacillus alkaliphilus</name>
    <dbReference type="NCBI Taxonomy" id="1548597"/>
    <lineage>
        <taxon>Bacteria</taxon>
        <taxon>Bacillati</taxon>
        <taxon>Bacillota</taxon>
        <taxon>Bacilli</taxon>
        <taxon>Bacillales</taxon>
        <taxon>Bacillaceae</taxon>
        <taxon>Anaerobacillus</taxon>
    </lineage>
</organism>
<feature type="active site" description="Charge relay system" evidence="9">
    <location>
        <position position="172"/>
    </location>
</feature>
<dbReference type="InterPro" id="IPR036852">
    <property type="entry name" value="Peptidase_S8/S53_dom_sf"/>
</dbReference>
<dbReference type="PROSITE" id="PS00138">
    <property type="entry name" value="SUBTILASE_SER"/>
    <property type="match status" value="1"/>
</dbReference>
<sequence>MRFTNKKIVSALLVLILVFSTFMPTYAVVEQTPERDQQTVLEKLNLSLEDRRDVHMSQVADERLKPSEDTLIVKYKSPISVEQHQRSGATLSKRISSLGYDIVRLQRNQKMENVIAAYRKLSNVESVTPSYPYQKLETNDPKSTSMYHLSQLRINEALKLAGKHEVVVAVIDSGLDQNHPELKNKLLPDYNAVNPLKRGMADMHGTHVAGIIAAEANNGIGGMGINPNAKILPIDVFGREWGAYDYSIAEGIMHAIEKKANVINMSLGSFFPSPIIEEAVEKAIDAGIVVVAAAGNSGSNMKGYPASFPGVISVGATNENKELAQFSTYGPSVDIVAPGEDVYAPVFDVDKRSSFIKASGTSMASPVVAGVASLLLSKYPNLTPYEVKYILEKTAKDLGAPGYDVKFGYGLVDPVAALKYDVKQVPKQPMKEEEAIQRAKVLQFGGKAEAVVSDTITVPQQQNWVRFNMVYGELAQIVLDVPENYDYTLVLQYSSAGINETIEINEASEGKVEAILYEAKDSGTLYIGVKDANEKYDEKGKSEYSLTVTKHGSILEDGNNAENVEKIDKFPYKTNKFYLAGEDGDSDYFSFAVEEAKVVEVRLGAIPGINSSIKVYMADEFNMYASELMHMPKPENPWDYFGPYPMFQRNNNGTSEGEVLVFDAMPGMEYVIEVTSNADYYFDPYYYFYMEEFGEKPDKLNAANVPYELSIVAEVLPPDEDGFPNFGFGMPPMFEEGMEYEEYHQKRNAYEETYYDYYYGGYYWGEDYVYEILNAAIPLDHDEAVEGYFQYSGDVDVFTIVPEKTGIYELHFNKTETMKPSMEVMKYTEDEEGVARLTTIAYSGSYYYYYPPVVDDETEKSVYVGLEKGEQYVITLSNNYSPSLDSYTLATKLILENPQDAYYGNDTFENAKPLPKYSFTGNFALSETMDVFYMKADKDAVYGLHVENGDVPKRLKETLPKELFEPLWPMVAIVEDRNGNGELDKEEERGAMSFYGYNSPDVRASFKAKKGSGYFVIIMKDYYYGGTANLTPYRVTLSQVDEKTSVIIPFSEVANGTWQTKGFLPFGDPKKTENRYRFTAETKGTYEIKFDMPSDIDGVLAIYTNTGRLIKEVDYYGAGDAEFLTLTLNKGSYFIGVKDYFGHTSVSPYTLSVKKK</sequence>
<evidence type="ECO:0000256" key="8">
    <source>
        <dbReference type="ARBA" id="ARBA00022837"/>
    </source>
</evidence>
<evidence type="ECO:0000256" key="9">
    <source>
        <dbReference type="PROSITE-ProRule" id="PRU01240"/>
    </source>
</evidence>
<keyword evidence="4" id="KW-0964">Secreted</keyword>
<feature type="active site" description="Charge relay system" evidence="9">
    <location>
        <position position="362"/>
    </location>
</feature>
<evidence type="ECO:0000256" key="1">
    <source>
        <dbReference type="ARBA" id="ARBA00001913"/>
    </source>
</evidence>
<protein>
    <submittedName>
        <fullName evidence="14">Uncharacterized protein</fullName>
    </submittedName>
</protein>
<evidence type="ECO:0000259" key="13">
    <source>
        <dbReference type="Pfam" id="PF22148"/>
    </source>
</evidence>
<dbReference type="Gene3D" id="2.60.120.380">
    <property type="match status" value="2"/>
</dbReference>
<dbReference type="Gene3D" id="3.40.50.200">
    <property type="entry name" value="Peptidase S8/S53 domain"/>
    <property type="match status" value="1"/>
</dbReference>
<comment type="caution">
    <text evidence="14">The sequence shown here is derived from an EMBL/GenBank/DDBJ whole genome shotgun (WGS) entry which is preliminary data.</text>
</comment>
<evidence type="ECO:0000313" key="15">
    <source>
        <dbReference type="Proteomes" id="UP000290649"/>
    </source>
</evidence>
<feature type="signal peptide" evidence="11">
    <location>
        <begin position="1"/>
        <end position="27"/>
    </location>
</feature>
<dbReference type="PROSITE" id="PS00136">
    <property type="entry name" value="SUBTILASE_ASP"/>
    <property type="match status" value="1"/>
</dbReference>
<dbReference type="InterPro" id="IPR050131">
    <property type="entry name" value="Peptidase_S8_subtilisin-like"/>
</dbReference>